<evidence type="ECO:0000313" key="4">
    <source>
        <dbReference type="Proteomes" id="UP000023067"/>
    </source>
</evidence>
<accession>Z9JUY9</accession>
<dbReference type="AlphaFoldDB" id="Z9JUY9"/>
<reference evidence="3 4" key="1">
    <citation type="submission" date="2014-02" db="EMBL/GenBank/DDBJ databases">
        <title>Genome sequence of Brachybacterium phenoliresistens strain W13A50.</title>
        <authorList>
            <person name="Wang X."/>
        </authorList>
    </citation>
    <scope>NUCLEOTIDE SEQUENCE [LARGE SCALE GENOMIC DNA]</scope>
    <source>
        <strain evidence="3 4">W13A50</strain>
    </source>
</reference>
<organism evidence="3 4">
    <name type="scientific">Brachybacterium phenoliresistens</name>
    <dbReference type="NCBI Taxonomy" id="396014"/>
    <lineage>
        <taxon>Bacteria</taxon>
        <taxon>Bacillati</taxon>
        <taxon>Actinomycetota</taxon>
        <taxon>Actinomycetes</taxon>
        <taxon>Micrococcales</taxon>
        <taxon>Dermabacteraceae</taxon>
        <taxon>Brachybacterium</taxon>
    </lineage>
</organism>
<dbReference type="InterPro" id="IPR041682">
    <property type="entry name" value="AAA_14"/>
</dbReference>
<gene>
    <name evidence="3" type="ORF">BF93_15380</name>
</gene>
<dbReference type="Pfam" id="PF13635">
    <property type="entry name" value="DUF4143"/>
    <property type="match status" value="1"/>
</dbReference>
<dbReference type="EMBL" id="JDYK01000006">
    <property type="protein sequence ID" value="EWS81562.1"/>
    <property type="molecule type" value="Genomic_DNA"/>
</dbReference>
<dbReference type="Pfam" id="PF13173">
    <property type="entry name" value="AAA_14"/>
    <property type="match status" value="1"/>
</dbReference>
<sequence length="415" mass="44701">MEYLPRAVDRVLDELMEDAAAISLDGAKGVGKSGTALRRADHAWFLDDPDQAMQLQADPRFISAPEGTLLLDEWQLDPPIWDSVRRRVDEGAPAGRFLLTGSASPASARGTHSGAGRILSLHMRPMALHERRGAATTVRLADLMAGDAEIAGRSSWSLADYVDAIVASGFPGIASGPARSIGRQLDSYLARIIDRGIPDLGASVRRPQTFRRWLAAYAAASSTTTSHAKILETAASEDGSRPAKTTAIAYRDHLAQLWVLDEVPAWEPFRVSLGRISQSPKHQLVDPALAARALGLSSSALLSARGAHMIGPLFESLATLSVRAAAQVVDGRVGHLRSRNGDREVDLVVEGPDGRVVAFEVKLSTTVRDDDVRHLLWLRRQLRDDVADLVVLTTGEAAYRRPDGVAVIPLALLGH</sequence>
<dbReference type="PATRIC" id="fig|396014.3.peg.1419"/>
<comment type="caution">
    <text evidence="3">The sequence shown here is derived from an EMBL/GenBank/DDBJ whole genome shotgun (WGS) entry which is preliminary data.</text>
</comment>
<evidence type="ECO:0000259" key="2">
    <source>
        <dbReference type="Pfam" id="PF13635"/>
    </source>
</evidence>
<dbReference type="eggNOG" id="COG1373">
    <property type="taxonomic scope" value="Bacteria"/>
</dbReference>
<keyword evidence="4" id="KW-1185">Reference proteome</keyword>
<dbReference type="Proteomes" id="UP000023067">
    <property type="component" value="Unassembled WGS sequence"/>
</dbReference>
<name>Z9JUY9_9MICO</name>
<dbReference type="RefSeq" id="WP_038371635.1">
    <property type="nucleotide sequence ID" value="NZ_KK069991.1"/>
</dbReference>
<proteinExistence type="predicted"/>
<evidence type="ECO:0000313" key="3">
    <source>
        <dbReference type="EMBL" id="EWS81562.1"/>
    </source>
</evidence>
<dbReference type="InterPro" id="IPR025420">
    <property type="entry name" value="DUF4143"/>
</dbReference>
<dbReference type="HOGENOM" id="CLU_041527_4_1_11"/>
<feature type="domain" description="AAA" evidence="1">
    <location>
        <begin position="21"/>
        <end position="130"/>
    </location>
</feature>
<protein>
    <submittedName>
        <fullName evidence="3">ATPase AAA</fullName>
    </submittedName>
</protein>
<dbReference type="PANTHER" id="PTHR43566:SF2">
    <property type="entry name" value="DUF4143 DOMAIN-CONTAINING PROTEIN"/>
    <property type="match status" value="1"/>
</dbReference>
<feature type="domain" description="DUF4143" evidence="2">
    <location>
        <begin position="202"/>
        <end position="364"/>
    </location>
</feature>
<dbReference type="OrthoDB" id="128089at2"/>
<dbReference type="PANTHER" id="PTHR43566">
    <property type="entry name" value="CONSERVED PROTEIN"/>
    <property type="match status" value="1"/>
</dbReference>
<evidence type="ECO:0000259" key="1">
    <source>
        <dbReference type="Pfam" id="PF13173"/>
    </source>
</evidence>
<dbReference type="STRING" id="396014.BF93_15380"/>